<dbReference type="EMBL" id="CP045892">
    <property type="protein sequence ID" value="QQP52855.1"/>
    <property type="molecule type" value="Genomic_DNA"/>
</dbReference>
<reference evidence="2" key="1">
    <citation type="submission" date="2021-01" db="EMBL/GenBank/DDBJ databases">
        <title>Caligus Genome Assembly.</title>
        <authorList>
            <person name="Gallardo-Escarate C."/>
        </authorList>
    </citation>
    <scope>NUCLEOTIDE SEQUENCE [LARGE SCALE GENOMIC DNA]</scope>
</reference>
<dbReference type="Proteomes" id="UP000595437">
    <property type="component" value="Chromosome 3"/>
</dbReference>
<proteinExistence type="predicted"/>
<dbReference type="AlphaFoldDB" id="A0A7T8KBI7"/>
<name>A0A7T8KBI7_CALRO</name>
<organism evidence="1 2">
    <name type="scientific">Caligus rogercresseyi</name>
    <name type="common">Sea louse</name>
    <dbReference type="NCBI Taxonomy" id="217165"/>
    <lineage>
        <taxon>Eukaryota</taxon>
        <taxon>Metazoa</taxon>
        <taxon>Ecdysozoa</taxon>
        <taxon>Arthropoda</taxon>
        <taxon>Crustacea</taxon>
        <taxon>Multicrustacea</taxon>
        <taxon>Hexanauplia</taxon>
        <taxon>Copepoda</taxon>
        <taxon>Siphonostomatoida</taxon>
        <taxon>Caligidae</taxon>
        <taxon>Caligus</taxon>
    </lineage>
</organism>
<feature type="non-terminal residue" evidence="1">
    <location>
        <position position="104"/>
    </location>
</feature>
<accession>A0A7T8KBI7</accession>
<evidence type="ECO:0000313" key="2">
    <source>
        <dbReference type="Proteomes" id="UP000595437"/>
    </source>
</evidence>
<sequence>GYSGGGGRIYYSATSTGIGRIACLDSSSIQMEAPQMMILNPPETGSDSVRDEEPAASQIICENGDCTTINVELSFIKTNNSYINPDLILKSRTRSGLYQRELFP</sequence>
<gene>
    <name evidence="1" type="ORF">FKW44_005132</name>
</gene>
<protein>
    <submittedName>
        <fullName evidence="1">Uncharacterized protein</fullName>
    </submittedName>
</protein>
<evidence type="ECO:0000313" key="1">
    <source>
        <dbReference type="EMBL" id="QQP52855.1"/>
    </source>
</evidence>
<keyword evidence="2" id="KW-1185">Reference proteome</keyword>
<feature type="non-terminal residue" evidence="1">
    <location>
        <position position="1"/>
    </location>
</feature>